<dbReference type="PANTHER" id="PTHR45982:SF1">
    <property type="entry name" value="REGULATOR OF CHROMOSOME CONDENSATION"/>
    <property type="match status" value="1"/>
</dbReference>
<keyword evidence="3" id="KW-0106">Calcium</keyword>
<evidence type="ECO:0000313" key="6">
    <source>
        <dbReference type="EMBL" id="KYG60353.1"/>
    </source>
</evidence>
<dbReference type="PROSITE" id="PS51257">
    <property type="entry name" value="PROKAR_LIPOPROTEIN"/>
    <property type="match status" value="1"/>
</dbReference>
<dbReference type="GO" id="GO:0005085">
    <property type="term" value="F:guanyl-nucleotide exchange factor activity"/>
    <property type="evidence" value="ECO:0007669"/>
    <property type="project" value="TreeGrafter"/>
</dbReference>
<feature type="domain" description="Calx-beta" evidence="5">
    <location>
        <begin position="305"/>
        <end position="393"/>
    </location>
</feature>
<dbReference type="PANTHER" id="PTHR45982">
    <property type="entry name" value="REGULATOR OF CHROMOSOME CONDENSATION"/>
    <property type="match status" value="1"/>
</dbReference>
<feature type="chain" id="PRO_5007572544" evidence="4">
    <location>
        <begin position="27"/>
        <end position="1116"/>
    </location>
</feature>
<dbReference type="PROSITE" id="PS50012">
    <property type="entry name" value="RCC1_3"/>
    <property type="match status" value="1"/>
</dbReference>
<protein>
    <submittedName>
        <fullName evidence="6">UVB-resistance protein</fullName>
    </submittedName>
</protein>
<keyword evidence="1 4" id="KW-0732">Signal</keyword>
<dbReference type="SUPFAM" id="SSF50985">
    <property type="entry name" value="RCC1/BLIP-II"/>
    <property type="match status" value="3"/>
</dbReference>
<name>A0A150WBQ6_BDEBC</name>
<evidence type="ECO:0000256" key="1">
    <source>
        <dbReference type="ARBA" id="ARBA00022729"/>
    </source>
</evidence>
<accession>A0A150WBQ6</accession>
<dbReference type="InterPro" id="IPR000408">
    <property type="entry name" value="Reg_chr_condens"/>
</dbReference>
<dbReference type="InterPro" id="IPR003644">
    <property type="entry name" value="Calx_beta"/>
</dbReference>
<dbReference type="Proteomes" id="UP000075391">
    <property type="component" value="Unassembled WGS sequence"/>
</dbReference>
<dbReference type="OrthoDB" id="5652970at2"/>
<dbReference type="InterPro" id="IPR009091">
    <property type="entry name" value="RCC1/BLIP-II"/>
</dbReference>
<evidence type="ECO:0000313" key="7">
    <source>
        <dbReference type="Proteomes" id="UP000075391"/>
    </source>
</evidence>
<dbReference type="InterPro" id="IPR038081">
    <property type="entry name" value="CalX-like_sf"/>
</dbReference>
<dbReference type="AlphaFoldDB" id="A0A150WBQ6"/>
<feature type="signal peptide" evidence="4">
    <location>
        <begin position="1"/>
        <end position="26"/>
    </location>
</feature>
<evidence type="ECO:0000256" key="4">
    <source>
        <dbReference type="SAM" id="SignalP"/>
    </source>
</evidence>
<gene>
    <name evidence="6" type="ORF">AZI85_12830</name>
</gene>
<dbReference type="GO" id="GO:0005737">
    <property type="term" value="C:cytoplasm"/>
    <property type="evidence" value="ECO:0007669"/>
    <property type="project" value="TreeGrafter"/>
</dbReference>
<dbReference type="Gene3D" id="2.130.10.30">
    <property type="entry name" value="Regulator of chromosome condensation 1/beta-lactamase-inhibitor protein II"/>
    <property type="match status" value="4"/>
</dbReference>
<sequence>MKWNVLGRALAAVLFCLLSGCGQMRADFFGRMTKEILPSTPALPPVPKVTKVDADTAGASSVSAFSVPRFTTAQVVPIQVHFSGPVSVTGVPSIELETGSVKRTAFYASGSGTAILTFEYAVVAGDSALTLDYTSSTALALNGGTIEPAEEVQGTTEDFDNLTKLPDPGTDESLSKTTPILIRTIPEVKKLSAPQTDVYLDGTSLEIVVKYDQPITVTGSPRIPVKVAGNTRLVNLISQISPSELLFRYEVVVGDNDTDGIELPTAIDLNGGSIVNPANETAVTALPVKDTTGVLTYTTPLTASFLSSTQLVSEGVGSIHVPISLSTPAPIPFKVSISVLGEADGNDYVLTSREVQFAAGDQLKYLTVQITDDTLPESEERLRLVLSRNSLGNGGDVSFHEIHIKDNDSGTVPTVVSMSKGYAFSCALFSNKDLKCWGDNSSGQLGNGTYVSTSAVSTVAMSDVEQFEVTHSLACALNSNQELWCWGKDNMGYLFPGSSGGKLHPNPVKVIASGVASFALHPNVICYVKTNATKDLMCWGYESTGIMAQGAVTQNRSFASALKVTDQVDRVQIITGAVDSICVLKTNKDLYCWGHNGVQNSPATQIKTFPATPIDTNVTSFFIQGSNICTQKEEGTPSVRTNYCWGSNYNAQITPGTATPSHIFTPVQMPLDYVETKPVGAAICGIKTDGSMWCWGWGVDLPSTNSTGNLAPYKVIPERVASFLDVTYRLNPLHCVLMVDSSVRCWAGSSESLTRVTPVTVIPSGVSKVSLHGNTIYRHMCALLTNGEVQCWGRNNGGQVGDRTVINRLVPTQALARNQSQILTDRERSCAISTFGELRCWGKNSALGSLGMGTMANFTSPKLLIDRNVEKVTMNDDGGCAVLKNGELRCWGNNSDGQAKPGSTSFQSTPVVVKASGVRDVEMEHNSACYISTDDKLYCWGKNLNNQLGNGTTTAQNTLPATPTLENVSSVILGGGFSQPIGCALQKNGDLSCWGGGQSACLGTNSSIPKFMMADVRKYSVGPYGVCVITGDEGKLQCWGTNSAGELGVGHTSNVCWAAGPATIVSEGVTEVSLGSSATCFVLNTGELKCMGDNSSGVLGTGDTLVHPRTVFGLTN</sequence>
<dbReference type="RefSeq" id="WP_063245124.1">
    <property type="nucleotide sequence ID" value="NZ_LUKF01000020.1"/>
</dbReference>
<dbReference type="InterPro" id="IPR051553">
    <property type="entry name" value="Ran_GTPase-activating"/>
</dbReference>
<keyword evidence="2" id="KW-0677">Repeat</keyword>
<dbReference type="SUPFAM" id="SSF141072">
    <property type="entry name" value="CalX-like"/>
    <property type="match status" value="1"/>
</dbReference>
<dbReference type="Pfam" id="PF13540">
    <property type="entry name" value="RCC1_2"/>
    <property type="match status" value="4"/>
</dbReference>
<proteinExistence type="predicted"/>
<organism evidence="6 7">
    <name type="scientific">Bdellovibrio bacteriovorus</name>
    <dbReference type="NCBI Taxonomy" id="959"/>
    <lineage>
        <taxon>Bacteria</taxon>
        <taxon>Pseudomonadati</taxon>
        <taxon>Bdellovibrionota</taxon>
        <taxon>Bdellovibrionia</taxon>
        <taxon>Bdellovibrionales</taxon>
        <taxon>Pseudobdellovibrionaceae</taxon>
        <taxon>Bdellovibrio</taxon>
    </lineage>
</organism>
<dbReference type="GO" id="GO:0007154">
    <property type="term" value="P:cell communication"/>
    <property type="evidence" value="ECO:0007669"/>
    <property type="project" value="InterPro"/>
</dbReference>
<dbReference type="GO" id="GO:0016020">
    <property type="term" value="C:membrane"/>
    <property type="evidence" value="ECO:0007669"/>
    <property type="project" value="InterPro"/>
</dbReference>
<dbReference type="Pfam" id="PF03160">
    <property type="entry name" value="Calx-beta"/>
    <property type="match status" value="1"/>
</dbReference>
<dbReference type="Pfam" id="PF00415">
    <property type="entry name" value="RCC1"/>
    <property type="match status" value="1"/>
</dbReference>
<dbReference type="Gene3D" id="2.60.40.2030">
    <property type="match status" value="1"/>
</dbReference>
<dbReference type="EMBL" id="LUKF01000020">
    <property type="protein sequence ID" value="KYG60353.1"/>
    <property type="molecule type" value="Genomic_DNA"/>
</dbReference>
<comment type="caution">
    <text evidence="6">The sequence shown here is derived from an EMBL/GenBank/DDBJ whole genome shotgun (WGS) entry which is preliminary data.</text>
</comment>
<evidence type="ECO:0000256" key="3">
    <source>
        <dbReference type="ARBA" id="ARBA00022837"/>
    </source>
</evidence>
<evidence type="ECO:0000256" key="2">
    <source>
        <dbReference type="ARBA" id="ARBA00022737"/>
    </source>
</evidence>
<evidence type="ECO:0000259" key="5">
    <source>
        <dbReference type="Pfam" id="PF03160"/>
    </source>
</evidence>
<reference evidence="6 7" key="1">
    <citation type="submission" date="2016-03" db="EMBL/GenBank/DDBJ databases">
        <authorList>
            <person name="Ploux O."/>
        </authorList>
    </citation>
    <scope>NUCLEOTIDE SEQUENCE [LARGE SCALE GENOMIC DNA]</scope>
    <source>
        <strain evidence="6 7">BER2</strain>
    </source>
</reference>